<sequence length="99" mass="11259">MPHKCEASFSDSATNPDATSCKTLSTSARSEIEISSKVWDDLTGLTRLYRLRHWASGFHGIFRTQLAWKIFHCLKTCHGFSNLCRHSHNNNWLALPTLP</sequence>
<evidence type="ECO:0000313" key="3">
    <source>
        <dbReference type="Proteomes" id="UP000010959"/>
    </source>
</evidence>
<dbReference type="Proteomes" id="UP000010959">
    <property type="component" value="Unassembled WGS sequence"/>
</dbReference>
<organism evidence="2 3">
    <name type="scientific">Rhodopirellula baltica SWK14</name>
    <dbReference type="NCBI Taxonomy" id="993516"/>
    <lineage>
        <taxon>Bacteria</taxon>
        <taxon>Pseudomonadati</taxon>
        <taxon>Planctomycetota</taxon>
        <taxon>Planctomycetia</taxon>
        <taxon>Pirellulales</taxon>
        <taxon>Pirellulaceae</taxon>
        <taxon>Rhodopirellula</taxon>
    </lineage>
</organism>
<comment type="caution">
    <text evidence="2">The sequence shown here is derived from an EMBL/GenBank/DDBJ whole genome shotgun (WGS) entry which is preliminary data.</text>
</comment>
<protein>
    <submittedName>
        <fullName evidence="2">Uncharacterized protein</fullName>
    </submittedName>
</protein>
<accession>L7CMC6</accession>
<evidence type="ECO:0000256" key="1">
    <source>
        <dbReference type="SAM" id="MobiDB-lite"/>
    </source>
</evidence>
<feature type="region of interest" description="Disordered" evidence="1">
    <location>
        <begin position="1"/>
        <end position="21"/>
    </location>
</feature>
<proteinExistence type="predicted"/>
<dbReference type="EMBL" id="AMWG01000011">
    <property type="protein sequence ID" value="ELP35439.1"/>
    <property type="molecule type" value="Genomic_DNA"/>
</dbReference>
<dbReference type="AlphaFoldDB" id="L7CMC6"/>
<evidence type="ECO:0000313" key="2">
    <source>
        <dbReference type="EMBL" id="ELP35439.1"/>
    </source>
</evidence>
<feature type="compositionally biased region" description="Polar residues" evidence="1">
    <location>
        <begin position="9"/>
        <end position="21"/>
    </location>
</feature>
<name>L7CMC6_RHOBT</name>
<gene>
    <name evidence="2" type="ORF">RBSWK_00572</name>
</gene>
<reference evidence="2 3" key="1">
    <citation type="journal article" date="2013" name="Mar. Genomics">
        <title>Expression of sulfatases in Rhodopirellula baltica and the diversity of sulfatases in the genus Rhodopirellula.</title>
        <authorList>
            <person name="Wegner C.E."/>
            <person name="Richter-Heitmann T."/>
            <person name="Klindworth A."/>
            <person name="Klockow C."/>
            <person name="Richter M."/>
            <person name="Achstetter T."/>
            <person name="Glockner F.O."/>
            <person name="Harder J."/>
        </authorList>
    </citation>
    <scope>NUCLEOTIDE SEQUENCE [LARGE SCALE GENOMIC DNA]</scope>
    <source>
        <strain evidence="2 3">SWK14</strain>
    </source>
</reference>